<keyword evidence="1" id="KW-0472">Membrane</keyword>
<sequence length="76" mass="7987">MKVKEILKRLKNTGTIVAITSAAIMIIANLGFSVDGDKVMYIVNALCSVGVALGVLNNPTSPGIDGIGKKDKEELK</sequence>
<proteinExistence type="predicted"/>
<name>A0ABT9UW51_9FIRM</name>
<dbReference type="Proteomes" id="UP001228504">
    <property type="component" value="Unassembled WGS sequence"/>
</dbReference>
<dbReference type="EMBL" id="JAUSUF010000010">
    <property type="protein sequence ID" value="MDQ0150555.1"/>
    <property type="molecule type" value="Genomic_DNA"/>
</dbReference>
<keyword evidence="3" id="KW-1185">Reference proteome</keyword>
<comment type="caution">
    <text evidence="2">The sequence shown here is derived from an EMBL/GenBank/DDBJ whole genome shotgun (WGS) entry which is preliminary data.</text>
</comment>
<evidence type="ECO:0000313" key="2">
    <source>
        <dbReference type="EMBL" id="MDQ0150555.1"/>
    </source>
</evidence>
<keyword evidence="1" id="KW-1133">Transmembrane helix</keyword>
<feature type="transmembrane region" description="Helical" evidence="1">
    <location>
        <begin position="38"/>
        <end position="56"/>
    </location>
</feature>
<accession>A0ABT9UW51</accession>
<feature type="transmembrane region" description="Helical" evidence="1">
    <location>
        <begin position="12"/>
        <end position="32"/>
    </location>
</feature>
<dbReference type="RefSeq" id="WP_307487276.1">
    <property type="nucleotide sequence ID" value="NZ_JAUSUF010000010.1"/>
</dbReference>
<evidence type="ECO:0000256" key="1">
    <source>
        <dbReference type="SAM" id="Phobius"/>
    </source>
</evidence>
<evidence type="ECO:0000313" key="3">
    <source>
        <dbReference type="Proteomes" id="UP001228504"/>
    </source>
</evidence>
<keyword evidence="1" id="KW-0812">Transmembrane</keyword>
<protein>
    <submittedName>
        <fullName evidence="2">Membrane protein</fullName>
    </submittedName>
</protein>
<gene>
    <name evidence="2" type="ORF">J2S18_002503</name>
</gene>
<organism evidence="2 3">
    <name type="scientific">Eubacterium multiforme</name>
    <dbReference type="NCBI Taxonomy" id="83339"/>
    <lineage>
        <taxon>Bacteria</taxon>
        <taxon>Bacillati</taxon>
        <taxon>Bacillota</taxon>
        <taxon>Clostridia</taxon>
        <taxon>Eubacteriales</taxon>
        <taxon>Eubacteriaceae</taxon>
        <taxon>Eubacterium</taxon>
    </lineage>
</organism>
<reference evidence="2 3" key="1">
    <citation type="submission" date="2023-07" db="EMBL/GenBank/DDBJ databases">
        <title>Genomic Encyclopedia of Type Strains, Phase IV (KMG-IV): sequencing the most valuable type-strain genomes for metagenomic binning, comparative biology and taxonomic classification.</title>
        <authorList>
            <person name="Goeker M."/>
        </authorList>
    </citation>
    <scope>NUCLEOTIDE SEQUENCE [LARGE SCALE GENOMIC DNA]</scope>
    <source>
        <strain evidence="2 3">DSM 20694</strain>
    </source>
</reference>